<keyword evidence="3" id="KW-1185">Reference proteome</keyword>
<gene>
    <name evidence="2" type="ORF">ACFOW1_03645</name>
</gene>
<evidence type="ECO:0000259" key="1">
    <source>
        <dbReference type="PROSITE" id="PS50042"/>
    </source>
</evidence>
<dbReference type="EMBL" id="JBHSDC010000002">
    <property type="protein sequence ID" value="MFC4230969.1"/>
    <property type="molecule type" value="Genomic_DNA"/>
</dbReference>
<feature type="domain" description="Cyclic nucleotide-binding" evidence="1">
    <location>
        <begin position="12"/>
        <end position="114"/>
    </location>
</feature>
<dbReference type="PROSITE" id="PS50042">
    <property type="entry name" value="CNMP_BINDING_3"/>
    <property type="match status" value="1"/>
</dbReference>
<sequence>MTNFNIVNAVKQITDLNESELNTIFSRFQHMDIKKRSIVLKADSTAKEVYIILEGCMRLYYEKDGVDISAYFFTENMFAGAYDSFITQKPSRHFIEAVEDCRVLVISHKAFQELYIAFPKMNEFVRKVIEERFVSLHALFTSYILDSPEERYLHLLKERPDLLNRIPQHQIATFLGITPVSLSRIRNRVAKK</sequence>
<reference evidence="3" key="1">
    <citation type="journal article" date="2019" name="Int. J. Syst. Evol. Microbiol.">
        <title>The Global Catalogue of Microorganisms (GCM) 10K type strain sequencing project: providing services to taxonomists for standard genome sequencing and annotation.</title>
        <authorList>
            <consortium name="The Broad Institute Genomics Platform"/>
            <consortium name="The Broad Institute Genome Sequencing Center for Infectious Disease"/>
            <person name="Wu L."/>
            <person name="Ma J."/>
        </authorList>
    </citation>
    <scope>NUCLEOTIDE SEQUENCE [LARGE SCALE GENOMIC DNA]</scope>
    <source>
        <strain evidence="3">CECT 8010</strain>
    </source>
</reference>
<dbReference type="Pfam" id="PF00027">
    <property type="entry name" value="cNMP_binding"/>
    <property type="match status" value="1"/>
</dbReference>
<dbReference type="InterPro" id="IPR000595">
    <property type="entry name" value="cNMP-bd_dom"/>
</dbReference>
<name>A0ABV8PVB3_9BACT</name>
<comment type="caution">
    <text evidence="2">The sequence shown here is derived from an EMBL/GenBank/DDBJ whole genome shotgun (WGS) entry which is preliminary data.</text>
</comment>
<dbReference type="RefSeq" id="WP_379012354.1">
    <property type="nucleotide sequence ID" value="NZ_JBHSDC010000002.1"/>
</dbReference>
<accession>A0ABV8PVB3</accession>
<dbReference type="InterPro" id="IPR014710">
    <property type="entry name" value="RmlC-like_jellyroll"/>
</dbReference>
<protein>
    <submittedName>
        <fullName evidence="2">Crp/Fnr family transcriptional regulator</fullName>
    </submittedName>
</protein>
<dbReference type="Gene3D" id="2.60.120.10">
    <property type="entry name" value="Jelly Rolls"/>
    <property type="match status" value="1"/>
</dbReference>
<dbReference type="SUPFAM" id="SSF51206">
    <property type="entry name" value="cAMP-binding domain-like"/>
    <property type="match status" value="1"/>
</dbReference>
<evidence type="ECO:0000313" key="2">
    <source>
        <dbReference type="EMBL" id="MFC4230969.1"/>
    </source>
</evidence>
<organism evidence="2 3">
    <name type="scientific">Parasediminibacterium paludis</name>
    <dbReference type="NCBI Taxonomy" id="908966"/>
    <lineage>
        <taxon>Bacteria</taxon>
        <taxon>Pseudomonadati</taxon>
        <taxon>Bacteroidota</taxon>
        <taxon>Chitinophagia</taxon>
        <taxon>Chitinophagales</taxon>
        <taxon>Chitinophagaceae</taxon>
        <taxon>Parasediminibacterium</taxon>
    </lineage>
</organism>
<dbReference type="CDD" id="cd00038">
    <property type="entry name" value="CAP_ED"/>
    <property type="match status" value="1"/>
</dbReference>
<dbReference type="InterPro" id="IPR018490">
    <property type="entry name" value="cNMP-bd_dom_sf"/>
</dbReference>
<dbReference type="Proteomes" id="UP001595906">
    <property type="component" value="Unassembled WGS sequence"/>
</dbReference>
<evidence type="ECO:0000313" key="3">
    <source>
        <dbReference type="Proteomes" id="UP001595906"/>
    </source>
</evidence>
<proteinExistence type="predicted"/>